<evidence type="ECO:0008006" key="3">
    <source>
        <dbReference type="Google" id="ProtNLM"/>
    </source>
</evidence>
<evidence type="ECO:0000313" key="2">
    <source>
        <dbReference type="Proteomes" id="UP001197795"/>
    </source>
</evidence>
<dbReference type="EMBL" id="JAJEPV010000004">
    <property type="protein sequence ID" value="MCC2118481.1"/>
    <property type="molecule type" value="Genomic_DNA"/>
</dbReference>
<gene>
    <name evidence="1" type="ORF">LKD75_02555</name>
</gene>
<keyword evidence="2" id="KW-1185">Reference proteome</keyword>
<reference evidence="1 2" key="1">
    <citation type="submission" date="2021-10" db="EMBL/GenBank/DDBJ databases">
        <title>Anaerobic single-cell dispensing facilitates the cultivation of human gut bacteria.</title>
        <authorList>
            <person name="Afrizal A."/>
        </authorList>
    </citation>
    <scope>NUCLEOTIDE SEQUENCE [LARGE SCALE GENOMIC DNA]</scope>
    <source>
        <strain evidence="1 2">CLA-AA-H273</strain>
    </source>
</reference>
<dbReference type="AlphaFoldDB" id="A0AAE2ZW41"/>
<protein>
    <recommendedName>
        <fullName evidence="3">GNAT family acetyltransferase</fullName>
    </recommendedName>
</protein>
<dbReference type="Proteomes" id="UP001197795">
    <property type="component" value="Unassembled WGS sequence"/>
</dbReference>
<organism evidence="1 2">
    <name type="scientific">Waltera acetigignens</name>
    <dbReference type="NCBI Taxonomy" id="2981769"/>
    <lineage>
        <taxon>Bacteria</taxon>
        <taxon>Bacillati</taxon>
        <taxon>Bacillota</taxon>
        <taxon>Clostridia</taxon>
        <taxon>Lachnospirales</taxon>
        <taxon>Lachnospiraceae</taxon>
        <taxon>Waltera</taxon>
    </lineage>
</organism>
<proteinExistence type="predicted"/>
<name>A0AAE2ZW41_9FIRM</name>
<evidence type="ECO:0000313" key="1">
    <source>
        <dbReference type="EMBL" id="MCC2118481.1"/>
    </source>
</evidence>
<comment type="caution">
    <text evidence="1">The sequence shown here is derived from an EMBL/GenBank/DDBJ whole genome shotgun (WGS) entry which is preliminary data.</text>
</comment>
<dbReference type="RefSeq" id="WP_022313472.1">
    <property type="nucleotide sequence ID" value="NZ_JAJEPV010000004.1"/>
</dbReference>
<accession>A0AAE2ZW41</accession>
<sequence length="102" mass="12229">MIQRDDILSMEYLKKTEFTGCHQGMRYRLEQTEDPEGGKKLLVTVWPEPFNFLKTPEEKKQRAMFSFDEDGVVDAVGWMNDRLFENKKLWDEAPSRWDTYQM</sequence>